<dbReference type="KEGG" id="amq:AMETH_3250"/>
<dbReference type="GO" id="GO:0008710">
    <property type="term" value="F:8-amino-7-oxononanoate synthase activity"/>
    <property type="evidence" value="ECO:0007669"/>
    <property type="project" value="UniProtKB-EC"/>
</dbReference>
<protein>
    <recommendedName>
        <fullName evidence="5">8-amino-7-oxononanoate synthase</fullName>
        <ecNumber evidence="5">2.3.1.47</ecNumber>
    </recommendedName>
    <alternativeName>
        <fullName evidence="10">7-keto-8-amino-pelargonic acid synthase</fullName>
    </alternativeName>
    <alternativeName>
        <fullName evidence="11">8-amino-7-ketopelargonate synthase</fullName>
    </alternativeName>
</protein>
<accession>A0A076N0K5</accession>
<evidence type="ECO:0000256" key="10">
    <source>
        <dbReference type="ARBA" id="ARBA00032610"/>
    </source>
</evidence>
<dbReference type="GO" id="GO:0030170">
    <property type="term" value="F:pyridoxal phosphate binding"/>
    <property type="evidence" value="ECO:0007669"/>
    <property type="project" value="InterPro"/>
</dbReference>
<gene>
    <name evidence="16" type="primary">bioF</name>
    <name evidence="16" type="ORF">AMETH_3250</name>
</gene>
<evidence type="ECO:0000256" key="4">
    <source>
        <dbReference type="ARBA" id="ARBA00011738"/>
    </source>
</evidence>
<evidence type="ECO:0000256" key="5">
    <source>
        <dbReference type="ARBA" id="ARBA00013187"/>
    </source>
</evidence>
<dbReference type="Pfam" id="PF00155">
    <property type="entry name" value="Aminotran_1_2"/>
    <property type="match status" value="1"/>
</dbReference>
<organism evidence="16 17">
    <name type="scientific">Amycolatopsis methanolica 239</name>
    <dbReference type="NCBI Taxonomy" id="1068978"/>
    <lineage>
        <taxon>Bacteria</taxon>
        <taxon>Bacillati</taxon>
        <taxon>Actinomycetota</taxon>
        <taxon>Actinomycetes</taxon>
        <taxon>Pseudonocardiales</taxon>
        <taxon>Pseudonocardiaceae</taxon>
        <taxon>Amycolatopsis</taxon>
        <taxon>Amycolatopsis methanolica group</taxon>
    </lineage>
</organism>
<evidence type="ECO:0000256" key="1">
    <source>
        <dbReference type="ARBA" id="ARBA00001933"/>
    </source>
</evidence>
<evidence type="ECO:0000256" key="8">
    <source>
        <dbReference type="ARBA" id="ARBA00022898"/>
    </source>
</evidence>
<dbReference type="SUPFAM" id="SSF53383">
    <property type="entry name" value="PLP-dependent transferases"/>
    <property type="match status" value="1"/>
</dbReference>
<dbReference type="PANTHER" id="PTHR13693">
    <property type="entry name" value="CLASS II AMINOTRANSFERASE/8-AMINO-7-OXONONANOATE SYNTHASE"/>
    <property type="match status" value="1"/>
</dbReference>
<keyword evidence="6" id="KW-0808">Transferase</keyword>
<dbReference type="eggNOG" id="COG0156">
    <property type="taxonomic scope" value="Bacteria"/>
</dbReference>
<dbReference type="EMBL" id="CP009110">
    <property type="protein sequence ID" value="AIJ23342.1"/>
    <property type="molecule type" value="Genomic_DNA"/>
</dbReference>
<dbReference type="Gene3D" id="3.40.640.10">
    <property type="entry name" value="Type I PLP-dependent aspartate aminotransferase-like (Major domain)"/>
    <property type="match status" value="1"/>
</dbReference>
<evidence type="ECO:0000256" key="9">
    <source>
        <dbReference type="ARBA" id="ARBA00023194"/>
    </source>
</evidence>
<dbReference type="EC" id="2.3.1.47" evidence="5"/>
<dbReference type="RefSeq" id="WP_017982172.1">
    <property type="nucleotide sequence ID" value="NZ_AQUL01000001.1"/>
</dbReference>
<keyword evidence="9" id="KW-0045">Antibiotic biosynthesis</keyword>
<dbReference type="OrthoDB" id="9807157at2"/>
<dbReference type="GO" id="GO:0009102">
    <property type="term" value="P:biotin biosynthetic process"/>
    <property type="evidence" value="ECO:0007669"/>
    <property type="project" value="UniProtKB-KW"/>
</dbReference>
<keyword evidence="7" id="KW-0093">Biotin biosynthesis</keyword>
<evidence type="ECO:0000256" key="7">
    <source>
        <dbReference type="ARBA" id="ARBA00022756"/>
    </source>
</evidence>
<evidence type="ECO:0000256" key="6">
    <source>
        <dbReference type="ARBA" id="ARBA00022679"/>
    </source>
</evidence>
<proteinExistence type="inferred from homology"/>
<dbReference type="InterPro" id="IPR015422">
    <property type="entry name" value="PyrdxlP-dep_Trfase_small"/>
</dbReference>
<dbReference type="InterPro" id="IPR004839">
    <property type="entry name" value="Aminotransferase_I/II_large"/>
</dbReference>
<comment type="similarity">
    <text evidence="3">Belongs to the class-II pyridoxal-phosphate-dependent aminotransferase family. BioF subfamily.</text>
</comment>
<evidence type="ECO:0000313" key="17">
    <source>
        <dbReference type="Proteomes" id="UP000062973"/>
    </source>
</evidence>
<feature type="domain" description="Aminotransferase class I/classII large" evidence="15">
    <location>
        <begin position="32"/>
        <end position="367"/>
    </location>
</feature>
<evidence type="ECO:0000313" key="16">
    <source>
        <dbReference type="EMBL" id="AIJ23342.1"/>
    </source>
</evidence>
<dbReference type="AlphaFoldDB" id="A0A076N0K5"/>
<dbReference type="Proteomes" id="UP000062973">
    <property type="component" value="Chromosome"/>
</dbReference>
<dbReference type="PATRIC" id="fig|1068978.7.peg.3469"/>
<evidence type="ECO:0000256" key="2">
    <source>
        <dbReference type="ARBA" id="ARBA00004746"/>
    </source>
</evidence>
<evidence type="ECO:0000256" key="13">
    <source>
        <dbReference type="RuleBase" id="RU003693"/>
    </source>
</evidence>
<comment type="subunit">
    <text evidence="4">Homodimer.</text>
</comment>
<dbReference type="STRING" id="1068978.AMETH_3250"/>
<dbReference type="PROSITE" id="PS00599">
    <property type="entry name" value="AA_TRANSFER_CLASS_2"/>
    <property type="match status" value="1"/>
</dbReference>
<dbReference type="GO" id="GO:0017000">
    <property type="term" value="P:antibiotic biosynthetic process"/>
    <property type="evidence" value="ECO:0007669"/>
    <property type="project" value="UniProtKB-KW"/>
</dbReference>
<feature type="region of interest" description="Disordered" evidence="14">
    <location>
        <begin position="373"/>
        <end position="393"/>
    </location>
</feature>
<dbReference type="InterPro" id="IPR015424">
    <property type="entry name" value="PyrdxlP-dep_Trfase"/>
</dbReference>
<evidence type="ECO:0000256" key="3">
    <source>
        <dbReference type="ARBA" id="ARBA00010008"/>
    </source>
</evidence>
<comment type="catalytic activity">
    <reaction evidence="12">
        <text>6-carboxyhexanoyl-[ACP] + L-alanine + H(+) = (8S)-8-amino-7-oxononanoate + holo-[ACP] + CO2</text>
        <dbReference type="Rhea" id="RHEA:42288"/>
        <dbReference type="Rhea" id="RHEA-COMP:9685"/>
        <dbReference type="Rhea" id="RHEA-COMP:9955"/>
        <dbReference type="ChEBI" id="CHEBI:15378"/>
        <dbReference type="ChEBI" id="CHEBI:16526"/>
        <dbReference type="ChEBI" id="CHEBI:57972"/>
        <dbReference type="ChEBI" id="CHEBI:64479"/>
        <dbReference type="ChEBI" id="CHEBI:78846"/>
        <dbReference type="ChEBI" id="CHEBI:149468"/>
        <dbReference type="EC" id="2.3.1.47"/>
    </reaction>
</comment>
<keyword evidence="17" id="KW-1185">Reference proteome</keyword>
<sequence>MSWAEWFAAQRAAREAAGLHRTLRPRAAGDGFIDLASNDYLGLSGDPGVRRAAAEAALVWGAGAGASRLVTGTTTLHTELERELAEFTGREAALVFSTGYHANLSAVTALADRDAMIVSDAHVHASLIDAARLSRAAVRVVPHNDVAAVRAALAAAGGRRALVLTESVFSVLGDAAPLAELTGVCAEHDALLVVDEAHGLGVAGDGGRGLLHGLGLSRQPHVVMTATLSKSLGAMGGAVLGSAALIDHLVNRARPFIFDTGLAPAPTAGALAALRTLRARPDLPARIHERGAALAERLDVPRSAGAVLSVPMPSPHVAVTAQAEALAAGVRVGCFRPPSVPDGISRLRVTTHAGLDEERWARAVDVLARVAAQSSSSASATKIPAGPRTQQSR</sequence>
<dbReference type="InterPro" id="IPR001917">
    <property type="entry name" value="Aminotrans_II_pyridoxalP_BS"/>
</dbReference>
<dbReference type="PANTHER" id="PTHR13693:SF100">
    <property type="entry name" value="8-AMINO-7-OXONONANOATE SYNTHASE"/>
    <property type="match status" value="1"/>
</dbReference>
<comment type="cofactor">
    <cofactor evidence="1 13">
        <name>pyridoxal 5'-phosphate</name>
        <dbReference type="ChEBI" id="CHEBI:597326"/>
    </cofactor>
</comment>
<evidence type="ECO:0000256" key="12">
    <source>
        <dbReference type="ARBA" id="ARBA00047715"/>
    </source>
</evidence>
<evidence type="ECO:0000256" key="14">
    <source>
        <dbReference type="SAM" id="MobiDB-lite"/>
    </source>
</evidence>
<evidence type="ECO:0000256" key="11">
    <source>
        <dbReference type="ARBA" id="ARBA00033381"/>
    </source>
</evidence>
<keyword evidence="8 13" id="KW-0663">Pyridoxal phosphate</keyword>
<reference evidence="16 17" key="1">
    <citation type="submission" date="2014-07" db="EMBL/GenBank/DDBJ databases">
        <title>Whole Genome Sequence of the Amycolatopsis methanolica 239.</title>
        <authorList>
            <person name="Tang B."/>
        </authorList>
    </citation>
    <scope>NUCLEOTIDE SEQUENCE [LARGE SCALE GENOMIC DNA]</scope>
    <source>
        <strain evidence="16 17">239</strain>
    </source>
</reference>
<dbReference type="Gene3D" id="3.90.1150.10">
    <property type="entry name" value="Aspartate Aminotransferase, domain 1"/>
    <property type="match status" value="1"/>
</dbReference>
<name>A0A076N0K5_AMYME</name>
<dbReference type="InterPro" id="IPR050087">
    <property type="entry name" value="AON_synthase_class-II"/>
</dbReference>
<dbReference type="HOGENOM" id="CLU_015846_11_2_11"/>
<dbReference type="InterPro" id="IPR015421">
    <property type="entry name" value="PyrdxlP-dep_Trfase_major"/>
</dbReference>
<comment type="pathway">
    <text evidence="2">Cofactor biosynthesis; biotin biosynthesis.</text>
</comment>
<evidence type="ECO:0000259" key="15">
    <source>
        <dbReference type="Pfam" id="PF00155"/>
    </source>
</evidence>